<dbReference type="InterPro" id="IPR011990">
    <property type="entry name" value="TPR-like_helical_dom_sf"/>
</dbReference>
<dbReference type="Gene3D" id="1.25.40.10">
    <property type="entry name" value="Tetratricopeptide repeat domain"/>
    <property type="match status" value="1"/>
</dbReference>
<evidence type="ECO:0000313" key="3">
    <source>
        <dbReference type="Proteomes" id="UP000054321"/>
    </source>
</evidence>
<dbReference type="EMBL" id="KN832881">
    <property type="protein sequence ID" value="KIM97631.1"/>
    <property type="molecule type" value="Genomic_DNA"/>
</dbReference>
<dbReference type="SMART" id="SM00671">
    <property type="entry name" value="SEL1"/>
    <property type="match status" value="3"/>
</dbReference>
<reference evidence="2 3" key="1">
    <citation type="submission" date="2014-04" db="EMBL/GenBank/DDBJ databases">
        <authorList>
            <consortium name="DOE Joint Genome Institute"/>
            <person name="Kuo A."/>
            <person name="Martino E."/>
            <person name="Perotto S."/>
            <person name="Kohler A."/>
            <person name="Nagy L.G."/>
            <person name="Floudas D."/>
            <person name="Copeland A."/>
            <person name="Barry K.W."/>
            <person name="Cichocki N."/>
            <person name="Veneault-Fourrey C."/>
            <person name="LaButti K."/>
            <person name="Lindquist E.A."/>
            <person name="Lipzen A."/>
            <person name="Lundell T."/>
            <person name="Morin E."/>
            <person name="Murat C."/>
            <person name="Sun H."/>
            <person name="Tunlid A."/>
            <person name="Henrissat B."/>
            <person name="Grigoriev I.V."/>
            <person name="Hibbett D.S."/>
            <person name="Martin F."/>
            <person name="Nordberg H.P."/>
            <person name="Cantor M.N."/>
            <person name="Hua S.X."/>
        </authorList>
    </citation>
    <scope>NUCLEOTIDE SEQUENCE [LARGE SCALE GENOMIC DNA]</scope>
    <source>
        <strain evidence="2 3">Zn</strain>
    </source>
</reference>
<dbReference type="PANTHER" id="PTHR43628">
    <property type="entry name" value="ACTIVATOR OF C KINASE PROTEIN 1-RELATED"/>
    <property type="match status" value="1"/>
</dbReference>
<dbReference type="Pfam" id="PF08238">
    <property type="entry name" value="Sel1"/>
    <property type="match status" value="3"/>
</dbReference>
<dbReference type="SUPFAM" id="SSF81901">
    <property type="entry name" value="HCP-like"/>
    <property type="match status" value="1"/>
</dbReference>
<proteinExistence type="predicted"/>
<dbReference type="OrthoDB" id="2148946at2759"/>
<accession>A0A0C3H5C9</accession>
<sequence length="369" mass="40492">MPFRDILKKKDKVQEGNAPIAPEPQRNWAEEAPVFTFLRTDTHTQEVISPPSFSSADSYKKGPFSTDNDESSKSRLSVRHSRSPSASSQSSDKSKTKTTKRLSQRLGLRRGDPTSPNVPDDLPDIAPAEGEEGERARESLWEKRATILALKNGQERSRPVTPVGTMADVEAFANMSRSPSRKASPGVADGNIQEAIRLHEAGDLVNSTKLFRQLADPNGENDPLSQVLYGLALRHGWGCTPNATEAVTYLTAAASNAASIEELALKAGMKKGGAAKGELVLAIFELANCFRHGWGVMVDKYAAKQYYETAANLGDTDAMNEVAWCYLEGFGCKKDKYAAARYYRRAEAAGSKTLGNTWIWKEKYDEPKK</sequence>
<name>A0A0C3H5C9_OIDMZ</name>
<feature type="region of interest" description="Disordered" evidence="1">
    <location>
        <begin position="1"/>
        <end position="137"/>
    </location>
</feature>
<dbReference type="InterPro" id="IPR052945">
    <property type="entry name" value="Mitotic_Regulator"/>
</dbReference>
<evidence type="ECO:0000256" key="1">
    <source>
        <dbReference type="SAM" id="MobiDB-lite"/>
    </source>
</evidence>
<dbReference type="PANTHER" id="PTHR43628:SF1">
    <property type="entry name" value="CHITIN SYNTHASE REGULATORY FACTOR 2-RELATED"/>
    <property type="match status" value="1"/>
</dbReference>
<dbReference type="STRING" id="913774.A0A0C3H5C9"/>
<keyword evidence="3" id="KW-1185">Reference proteome</keyword>
<dbReference type="AlphaFoldDB" id="A0A0C3H5C9"/>
<evidence type="ECO:0008006" key="4">
    <source>
        <dbReference type="Google" id="ProtNLM"/>
    </source>
</evidence>
<organism evidence="2 3">
    <name type="scientific">Oidiodendron maius (strain Zn)</name>
    <dbReference type="NCBI Taxonomy" id="913774"/>
    <lineage>
        <taxon>Eukaryota</taxon>
        <taxon>Fungi</taxon>
        <taxon>Dikarya</taxon>
        <taxon>Ascomycota</taxon>
        <taxon>Pezizomycotina</taxon>
        <taxon>Leotiomycetes</taxon>
        <taxon>Leotiomycetes incertae sedis</taxon>
        <taxon>Myxotrichaceae</taxon>
        <taxon>Oidiodendron</taxon>
    </lineage>
</organism>
<dbReference type="InterPro" id="IPR006597">
    <property type="entry name" value="Sel1-like"/>
</dbReference>
<protein>
    <recommendedName>
        <fullName evidence="4">HCP-like protein</fullName>
    </recommendedName>
</protein>
<feature type="compositionally biased region" description="Polar residues" evidence="1">
    <location>
        <begin position="45"/>
        <end position="57"/>
    </location>
</feature>
<dbReference type="GO" id="GO:0010972">
    <property type="term" value="P:negative regulation of G2/M transition of mitotic cell cycle"/>
    <property type="evidence" value="ECO:0007669"/>
    <property type="project" value="TreeGrafter"/>
</dbReference>
<reference evidence="3" key="2">
    <citation type="submission" date="2015-01" db="EMBL/GenBank/DDBJ databases">
        <title>Evolutionary Origins and Diversification of the Mycorrhizal Mutualists.</title>
        <authorList>
            <consortium name="DOE Joint Genome Institute"/>
            <consortium name="Mycorrhizal Genomics Consortium"/>
            <person name="Kohler A."/>
            <person name="Kuo A."/>
            <person name="Nagy L.G."/>
            <person name="Floudas D."/>
            <person name="Copeland A."/>
            <person name="Barry K.W."/>
            <person name="Cichocki N."/>
            <person name="Veneault-Fourrey C."/>
            <person name="LaButti K."/>
            <person name="Lindquist E.A."/>
            <person name="Lipzen A."/>
            <person name="Lundell T."/>
            <person name="Morin E."/>
            <person name="Murat C."/>
            <person name="Riley R."/>
            <person name="Ohm R."/>
            <person name="Sun H."/>
            <person name="Tunlid A."/>
            <person name="Henrissat B."/>
            <person name="Grigoriev I.V."/>
            <person name="Hibbett D.S."/>
            <person name="Martin F."/>
        </authorList>
    </citation>
    <scope>NUCLEOTIDE SEQUENCE [LARGE SCALE GENOMIC DNA]</scope>
    <source>
        <strain evidence="3">Zn</strain>
    </source>
</reference>
<gene>
    <name evidence="2" type="ORF">OIDMADRAFT_202598</name>
</gene>
<evidence type="ECO:0000313" key="2">
    <source>
        <dbReference type="EMBL" id="KIM97631.1"/>
    </source>
</evidence>
<dbReference type="GO" id="GO:0032153">
    <property type="term" value="C:cell division site"/>
    <property type="evidence" value="ECO:0007669"/>
    <property type="project" value="TreeGrafter"/>
</dbReference>
<dbReference type="InParanoid" id="A0A0C3H5C9"/>
<feature type="compositionally biased region" description="Basic and acidic residues" evidence="1">
    <location>
        <begin position="1"/>
        <end position="14"/>
    </location>
</feature>
<dbReference type="Proteomes" id="UP000054321">
    <property type="component" value="Unassembled WGS sequence"/>
</dbReference>
<dbReference type="HOGENOM" id="CLU_033724_0_0_1"/>